<evidence type="ECO:0000313" key="3">
    <source>
        <dbReference type="Proteomes" id="UP000032503"/>
    </source>
</evidence>
<feature type="compositionally biased region" description="Polar residues" evidence="1">
    <location>
        <begin position="28"/>
        <end position="49"/>
    </location>
</feature>
<proteinExistence type="predicted"/>
<feature type="compositionally biased region" description="Polar residues" evidence="1">
    <location>
        <begin position="56"/>
        <end position="70"/>
    </location>
</feature>
<dbReference type="Proteomes" id="UP000032503">
    <property type="component" value="Unassembled WGS sequence"/>
</dbReference>
<feature type="region of interest" description="Disordered" evidence="1">
    <location>
        <begin position="1"/>
        <end position="70"/>
    </location>
</feature>
<comment type="caution">
    <text evidence="2">The sequence shown here is derived from an EMBL/GenBank/DDBJ whole genome shotgun (WGS) entry which is preliminary data.</text>
</comment>
<accession>A0ABR5CF85</accession>
<keyword evidence="3" id="KW-1185">Reference proteome</keyword>
<name>A0ABR5CF85_9MICO</name>
<sequence length="70" mass="7327">MHSSVWHPDRGHGCGDGAVGNHTDAREQSSQAEQSCIESSPLDTKTTFDSGDIPSAASSHASLTMMINSP</sequence>
<protein>
    <submittedName>
        <fullName evidence="2">Uncharacterized protein</fullName>
    </submittedName>
</protein>
<evidence type="ECO:0000256" key="1">
    <source>
        <dbReference type="SAM" id="MobiDB-lite"/>
    </source>
</evidence>
<dbReference type="EMBL" id="JYFC01000003">
    <property type="protein sequence ID" value="KJC64270.1"/>
    <property type="molecule type" value="Genomic_DNA"/>
</dbReference>
<reference evidence="2 3" key="1">
    <citation type="journal article" date="2001" name="Int. J. Syst. Evol. Microbiol.">
        <title>Agreia bicolorata gen. nov., sp. nov., to accommodate actinobacteria isolated from narrow reed grass infected by the nematode Heteroanguina graminophila.</title>
        <authorList>
            <person name="Evtushenko L.I."/>
            <person name="Dorofeeva L.V."/>
            <person name="Dobrovolskaya T.G."/>
            <person name="Streshinskaya G.M."/>
            <person name="Subbotin S.A."/>
            <person name="Tiedje J.M."/>
        </authorList>
    </citation>
    <scope>NUCLEOTIDE SEQUENCE [LARGE SCALE GENOMIC DNA]</scope>
    <source>
        <strain evidence="2 3">VKM Ac-1804</strain>
    </source>
</reference>
<organism evidence="2 3">
    <name type="scientific">Agreia bicolorata</name>
    <dbReference type="NCBI Taxonomy" id="110935"/>
    <lineage>
        <taxon>Bacteria</taxon>
        <taxon>Bacillati</taxon>
        <taxon>Actinomycetota</taxon>
        <taxon>Actinomycetes</taxon>
        <taxon>Micrococcales</taxon>
        <taxon>Microbacteriaceae</taxon>
        <taxon>Agreia</taxon>
    </lineage>
</organism>
<evidence type="ECO:0000313" key="2">
    <source>
        <dbReference type="EMBL" id="KJC64270.1"/>
    </source>
</evidence>
<gene>
    <name evidence="2" type="ORF">TZ00_07270</name>
</gene>